<accession>A0A485LI43</accession>
<evidence type="ECO:0000313" key="3">
    <source>
        <dbReference type="EMBL" id="VFT98331.1"/>
    </source>
</evidence>
<gene>
    <name evidence="3" type="primary">Aste57867_21662</name>
    <name evidence="2" type="ORF">As57867_021593</name>
    <name evidence="3" type="ORF">ASTE57867_21662</name>
</gene>
<evidence type="ECO:0000313" key="4">
    <source>
        <dbReference type="Proteomes" id="UP000332933"/>
    </source>
</evidence>
<name>A0A485LI43_9STRA</name>
<protein>
    <submittedName>
        <fullName evidence="3">Aste57867_21662 protein</fullName>
    </submittedName>
</protein>
<keyword evidence="4" id="KW-1185">Reference proteome</keyword>
<dbReference type="EMBL" id="VJMH01006992">
    <property type="protein sequence ID" value="KAF0686532.1"/>
    <property type="molecule type" value="Genomic_DNA"/>
</dbReference>
<evidence type="ECO:0000313" key="2">
    <source>
        <dbReference type="EMBL" id="KAF0686532.1"/>
    </source>
</evidence>
<dbReference type="Proteomes" id="UP000332933">
    <property type="component" value="Unassembled WGS sequence"/>
</dbReference>
<organism evidence="3 4">
    <name type="scientific">Aphanomyces stellatus</name>
    <dbReference type="NCBI Taxonomy" id="120398"/>
    <lineage>
        <taxon>Eukaryota</taxon>
        <taxon>Sar</taxon>
        <taxon>Stramenopiles</taxon>
        <taxon>Oomycota</taxon>
        <taxon>Saprolegniomycetes</taxon>
        <taxon>Saprolegniales</taxon>
        <taxon>Verrucalvaceae</taxon>
        <taxon>Aphanomyces</taxon>
    </lineage>
</organism>
<reference evidence="2" key="2">
    <citation type="submission" date="2019-06" db="EMBL/GenBank/DDBJ databases">
        <title>Genomics analysis of Aphanomyces spp. identifies a new class of oomycete effector associated with host adaptation.</title>
        <authorList>
            <person name="Gaulin E."/>
        </authorList>
    </citation>
    <scope>NUCLEOTIDE SEQUENCE</scope>
    <source>
        <strain evidence="2">CBS 578.67</strain>
    </source>
</reference>
<dbReference type="AlphaFoldDB" id="A0A485LI43"/>
<dbReference type="EMBL" id="CAADRA010007018">
    <property type="protein sequence ID" value="VFT98331.1"/>
    <property type="molecule type" value="Genomic_DNA"/>
</dbReference>
<feature type="compositionally biased region" description="Acidic residues" evidence="1">
    <location>
        <begin position="83"/>
        <end position="97"/>
    </location>
</feature>
<proteinExistence type="predicted"/>
<reference evidence="3 4" key="1">
    <citation type="submission" date="2019-03" db="EMBL/GenBank/DDBJ databases">
        <authorList>
            <person name="Gaulin E."/>
            <person name="Dumas B."/>
        </authorList>
    </citation>
    <scope>NUCLEOTIDE SEQUENCE [LARGE SCALE GENOMIC DNA]</scope>
    <source>
        <strain evidence="3">CBS 568.67</strain>
    </source>
</reference>
<feature type="region of interest" description="Disordered" evidence="1">
    <location>
        <begin position="77"/>
        <end position="104"/>
    </location>
</feature>
<evidence type="ECO:0000256" key="1">
    <source>
        <dbReference type="SAM" id="MobiDB-lite"/>
    </source>
</evidence>
<sequence>MSKAVDKGESGKIPEQSPKVKAKVVNYQLLGKWVVFLDDDAIAQGNDDSTIESLLGQEEDYAAAPYMFLSEEDPVLVAPAPTNDDDDDDDDDEEDMLLEARPRHGGHRSMLRALRDALDEVLVKMN</sequence>